<evidence type="ECO:0000313" key="2">
    <source>
        <dbReference type="EMBL" id="KAJ8903097.1"/>
    </source>
</evidence>
<keyword evidence="3" id="KW-1185">Reference proteome</keyword>
<evidence type="ECO:0008006" key="4">
    <source>
        <dbReference type="Google" id="ProtNLM"/>
    </source>
</evidence>
<protein>
    <recommendedName>
        <fullName evidence="4">DUF4139 domain-containing protein</fullName>
    </recommendedName>
</protein>
<reference evidence="2 3" key="1">
    <citation type="journal article" date="2023" name="Nat. Commun.">
        <title>Origin of minicircular mitochondrial genomes in red algae.</title>
        <authorList>
            <person name="Lee Y."/>
            <person name="Cho C.H."/>
            <person name="Lee Y.M."/>
            <person name="Park S.I."/>
            <person name="Yang J.H."/>
            <person name="West J.A."/>
            <person name="Bhattacharya D."/>
            <person name="Yoon H.S."/>
        </authorList>
    </citation>
    <scope>NUCLEOTIDE SEQUENCE [LARGE SCALE GENOMIC DNA]</scope>
    <source>
        <strain evidence="2 3">CCMP1338</strain>
        <tissue evidence="2">Whole cell</tissue>
    </source>
</reference>
<evidence type="ECO:0000313" key="3">
    <source>
        <dbReference type="Proteomes" id="UP001157974"/>
    </source>
</evidence>
<proteinExistence type="predicted"/>
<gene>
    <name evidence="2" type="ORF">NDN08_006412</name>
</gene>
<sequence length="712" mass="78830">MASGSADVVLRTREVSLYNSGMGHFVLGASVEGSARCYLSVPSDSISDVLKTLTAEDVSGDGAIRSIAYESMKVDSSGPEIDIKRYGTLANLLSDTQGAEVTIKSGTGSESVEVKGKIMGVQTFQGEAEDGGKVKEEVNIVLMNGEGSVRFFNLTSISSINYEEKELQKLITRFLVDSSNNLKTLNRRITITTRGEGTREVLVGYAIECPVWKASYRVTFSSDEEDMQIQGWAIVENVSDSDWEDVSLRLISGVPVSFQHDLFSARYKRRPMIEASKSAGYKVPILEEVEDKAKEESLSDEDDDIECYADEQEGGFGGSGAGRKKKKGGMFGSAPVMRRAGAPNPAPFVGARAAFASEASDVRDQRFTAGRTRNGGADVRTQMADIGQLFEYEVKEKVSLQKNQSALVPILFSELAGEKVSLYNKANHGLHSFRAIRMENSTECVLESGPVSLFENNHYAGEAMISSITPKKEVLMLPFSMDLRLLISEKRQNRVADITKVQLSQAAVLIHRKRVETTEYSIRNRGDEKVILYVEHGHKEKQGYSQGDIVGGKLSEKTGSYYRIRAEIESSEKNSTVKVEEEREVVERVGFGAEILQQANKWCSRMLITDDLRNKINKLYELWIRRDVLVQQQRNLEKVVTENRKDVESERETLSKLEGTAAAASLQAEVVTRLRGAMEALDATRKKQKEIASMLEKNDVERGRIVSSESAS</sequence>
<dbReference type="Proteomes" id="UP001157974">
    <property type="component" value="Unassembled WGS sequence"/>
</dbReference>
<comment type="caution">
    <text evidence="2">The sequence shown here is derived from an EMBL/GenBank/DDBJ whole genome shotgun (WGS) entry which is preliminary data.</text>
</comment>
<dbReference type="EMBL" id="JAMWBK010000008">
    <property type="protein sequence ID" value="KAJ8903097.1"/>
    <property type="molecule type" value="Genomic_DNA"/>
</dbReference>
<name>A0AAV8UPP2_9RHOD</name>
<evidence type="ECO:0000256" key="1">
    <source>
        <dbReference type="SAM" id="MobiDB-lite"/>
    </source>
</evidence>
<feature type="region of interest" description="Disordered" evidence="1">
    <location>
        <begin position="310"/>
        <end position="329"/>
    </location>
</feature>
<dbReference type="AlphaFoldDB" id="A0AAV8UPP2"/>
<organism evidence="2 3">
    <name type="scientific">Rhodosorus marinus</name>
    <dbReference type="NCBI Taxonomy" id="101924"/>
    <lineage>
        <taxon>Eukaryota</taxon>
        <taxon>Rhodophyta</taxon>
        <taxon>Stylonematophyceae</taxon>
        <taxon>Stylonematales</taxon>
        <taxon>Stylonemataceae</taxon>
        <taxon>Rhodosorus</taxon>
    </lineage>
</organism>
<accession>A0AAV8UPP2</accession>